<dbReference type="Proteomes" id="UP000092461">
    <property type="component" value="Unassembled WGS sequence"/>
</dbReference>
<feature type="compositionally biased region" description="Gly residues" evidence="1">
    <location>
        <begin position="124"/>
        <end position="135"/>
    </location>
</feature>
<dbReference type="GO" id="GO:0005581">
    <property type="term" value="C:collagen trimer"/>
    <property type="evidence" value="ECO:0007669"/>
    <property type="project" value="UniProtKB-KW"/>
</dbReference>
<dbReference type="VEuPathDB" id="VectorBase:LLOJ006334"/>
<evidence type="ECO:0000313" key="3">
    <source>
        <dbReference type="EnsemblMetazoa" id="LLOJ006334-PA"/>
    </source>
</evidence>
<organism evidence="3 4">
    <name type="scientific">Lutzomyia longipalpis</name>
    <name type="common">Sand fly</name>
    <dbReference type="NCBI Taxonomy" id="7200"/>
    <lineage>
        <taxon>Eukaryota</taxon>
        <taxon>Metazoa</taxon>
        <taxon>Ecdysozoa</taxon>
        <taxon>Arthropoda</taxon>
        <taxon>Hexapoda</taxon>
        <taxon>Insecta</taxon>
        <taxon>Pterygota</taxon>
        <taxon>Neoptera</taxon>
        <taxon>Endopterygota</taxon>
        <taxon>Diptera</taxon>
        <taxon>Nematocera</taxon>
        <taxon>Psychodoidea</taxon>
        <taxon>Psychodidae</taxon>
        <taxon>Lutzomyia</taxon>
        <taxon>Lutzomyia</taxon>
    </lineage>
</organism>
<dbReference type="VEuPathDB" id="VectorBase:LLONM1_002047"/>
<dbReference type="EMBL" id="AJWK01020486">
    <property type="status" value="NOT_ANNOTATED_CDS"/>
    <property type="molecule type" value="Genomic_DNA"/>
</dbReference>
<feature type="compositionally biased region" description="Polar residues" evidence="1">
    <location>
        <begin position="257"/>
        <end position="360"/>
    </location>
</feature>
<keyword evidence="4" id="KW-1185">Reference proteome</keyword>
<keyword evidence="2" id="KW-0176">Collagen</keyword>
<reference evidence="4" key="1">
    <citation type="submission" date="2012-05" db="EMBL/GenBank/DDBJ databases">
        <title>Whole Genome Assembly of Lutzomyia longipalpis.</title>
        <authorList>
            <person name="Richards S."/>
            <person name="Qu C."/>
            <person name="Dillon R."/>
            <person name="Worley K."/>
            <person name="Scherer S."/>
            <person name="Batterton M."/>
            <person name="Taylor A."/>
            <person name="Hawes A."/>
            <person name="Hernandez B."/>
            <person name="Kovar C."/>
            <person name="Mandapat C."/>
            <person name="Pham C."/>
            <person name="Qu C."/>
            <person name="Jing C."/>
            <person name="Bess C."/>
            <person name="Bandaranaike D."/>
            <person name="Ngo D."/>
            <person name="Ongeri F."/>
            <person name="Arias F."/>
            <person name="Lara F."/>
            <person name="Weissenberger G."/>
            <person name="Kamau G."/>
            <person name="Han H."/>
            <person name="Shen H."/>
            <person name="Dinh H."/>
            <person name="Khalil I."/>
            <person name="Jones J."/>
            <person name="Shafer J."/>
            <person name="Jayaseelan J."/>
            <person name="Quiroz J."/>
            <person name="Blankenburg K."/>
            <person name="Nguyen L."/>
            <person name="Jackson L."/>
            <person name="Francisco L."/>
            <person name="Tang L.-Y."/>
            <person name="Pu L.-L."/>
            <person name="Perales L."/>
            <person name="Lorensuhewa L."/>
            <person name="Munidasa M."/>
            <person name="Coyle M."/>
            <person name="Taylor M."/>
            <person name="Puazo M."/>
            <person name="Firestine M."/>
            <person name="Scheel M."/>
            <person name="Javaid M."/>
            <person name="Wang M."/>
            <person name="Li M."/>
            <person name="Tabassum N."/>
            <person name="Saada N."/>
            <person name="Osuji N."/>
            <person name="Aqrawi P."/>
            <person name="Fu Q."/>
            <person name="Thornton R."/>
            <person name="Raj R."/>
            <person name="Goodspeed R."/>
            <person name="Mata R."/>
            <person name="Najjar R."/>
            <person name="Gubbala S."/>
            <person name="Lee S."/>
            <person name="Denson S."/>
            <person name="Patil S."/>
            <person name="Macmil S."/>
            <person name="Qi S."/>
            <person name="Matskevitch T."/>
            <person name="Palculict T."/>
            <person name="Mathew T."/>
            <person name="Vee V."/>
            <person name="Velamala V."/>
            <person name="Korchina V."/>
            <person name="Cai W."/>
            <person name="Liu W."/>
            <person name="Dai W."/>
            <person name="Zou X."/>
            <person name="Zhu Y."/>
            <person name="Zhang Y."/>
            <person name="Wu Y.-Q."/>
            <person name="Xin Y."/>
            <person name="Nazarath L."/>
            <person name="Kovar C."/>
            <person name="Han Y."/>
            <person name="Muzny D."/>
            <person name="Gibbs R."/>
        </authorList>
    </citation>
    <scope>NUCLEOTIDE SEQUENCE [LARGE SCALE GENOMIC DNA]</scope>
    <source>
        <strain evidence="4">Jacobina</strain>
    </source>
</reference>
<feature type="compositionally biased region" description="Gly residues" evidence="1">
    <location>
        <begin position="41"/>
        <end position="51"/>
    </location>
</feature>
<feature type="compositionally biased region" description="Low complexity" evidence="1">
    <location>
        <begin position="243"/>
        <end position="256"/>
    </location>
</feature>
<dbReference type="EnsemblMetazoa" id="LLOJ006334-RA">
    <property type="protein sequence ID" value="LLOJ006334-PA"/>
    <property type="gene ID" value="LLOJ006334"/>
</dbReference>
<name>A0A1B0CNL2_LUTLO</name>
<feature type="compositionally biased region" description="Low complexity" evidence="1">
    <location>
        <begin position="107"/>
        <end position="122"/>
    </location>
</feature>
<accession>A0A1B0CNL2</accession>
<reference evidence="3" key="3">
    <citation type="submission" date="2020-05" db="UniProtKB">
        <authorList>
            <consortium name="EnsemblMetazoa"/>
        </authorList>
    </citation>
    <scope>IDENTIFICATION</scope>
    <source>
        <strain evidence="3">Jacobina</strain>
    </source>
</reference>
<feature type="region of interest" description="Disordered" evidence="1">
    <location>
        <begin position="1"/>
        <end position="360"/>
    </location>
</feature>
<feature type="compositionally biased region" description="Low complexity" evidence="1">
    <location>
        <begin position="52"/>
        <end position="80"/>
    </location>
</feature>
<evidence type="ECO:0000313" key="2">
    <source>
        <dbReference type="EMBL" id="MBC1170349.1"/>
    </source>
</evidence>
<dbReference type="AlphaFoldDB" id="A0A1B0CNL2"/>
<feature type="compositionally biased region" description="Polar residues" evidence="1">
    <location>
        <begin position="223"/>
        <end position="241"/>
    </location>
</feature>
<protein>
    <submittedName>
        <fullName evidence="2">Putative collagen alpha-1iii chain isoform x2</fullName>
    </submittedName>
</protein>
<feature type="compositionally biased region" description="Gly residues" evidence="1">
    <location>
        <begin position="157"/>
        <end position="171"/>
    </location>
</feature>
<proteinExistence type="predicted"/>
<evidence type="ECO:0000256" key="1">
    <source>
        <dbReference type="SAM" id="MobiDB-lite"/>
    </source>
</evidence>
<reference evidence="2" key="2">
    <citation type="journal article" date="2020" name="BMC">
        <title>Leishmania infection induces a limited differential gene expression in the sand fly midgut.</title>
        <authorList>
            <person name="Coutinho-Abreu I.V."/>
            <person name="Serafim T.D."/>
            <person name="Meneses C."/>
            <person name="Kamhawi S."/>
            <person name="Oliveira F."/>
            <person name="Valenzuela J.G."/>
        </authorList>
    </citation>
    <scope>NUCLEOTIDE SEQUENCE</scope>
    <source>
        <strain evidence="2">Jacobina</strain>
        <tissue evidence="2">Midgut</tissue>
    </source>
</reference>
<evidence type="ECO:0000313" key="4">
    <source>
        <dbReference type="Proteomes" id="UP000092461"/>
    </source>
</evidence>
<feature type="compositionally biased region" description="Low complexity" evidence="1">
    <location>
        <begin position="90"/>
        <end position="100"/>
    </location>
</feature>
<sequence>MDKPEEMENSGSHPPMRGGGFRGRGPYRGFDPRGRGRGRGFGRGGPMGGRGMPPMMRGRGMMRSPRGFGMRGFAPRAPRGLGRGPPPSTTPTSSAPAATPEDGAPITTTTSSSAPRGSFRGRGFFRGRGSFGGPGAPNNTTIPGTGPDPKPFRGNDRGSGGFRGRGRGFGGFSRPFNRNLLTPGQDNGNIAPVPSLKRNGPGGLPGPKRGHYDSGPQRGDSLPNPTTHSGYVQDGSHQQSMDPYAQSYQQAPQQSYTNNGYSQTGYTDPNAQTTTYPQTSGYEQQYQDYSSATTYGTQDTRYQYNNTQSYQSGYGTTTDTYNTAPQDPYQQSSYDESTYSTGYDANAYSQGSYQNTTGYY</sequence>
<dbReference type="EMBL" id="GITU01001646">
    <property type="protein sequence ID" value="MBC1170349.1"/>
    <property type="molecule type" value="Transcribed_RNA"/>
</dbReference>